<sequence length="29" mass="3359">MIIKHYMASFLGINVSLLGNIFKRLNSMF</sequence>
<accession>A6KLA9</accession>
<reference evidence="1 2" key="1">
    <citation type="submission" date="2005-09" db="EMBL/GenBank/DDBJ databases">
        <authorList>
            <person name="Mural R.J."/>
            <person name="Li P.W."/>
            <person name="Adams M.D."/>
            <person name="Amanatides P.G."/>
            <person name="Baden-Tillson H."/>
            <person name="Barnstead M."/>
            <person name="Chin S.H."/>
            <person name="Dew I."/>
            <person name="Evans C.A."/>
            <person name="Ferriera S."/>
            <person name="Flanigan M."/>
            <person name="Fosler C."/>
            <person name="Glodek A."/>
            <person name="Gu Z."/>
            <person name="Holt R.A."/>
            <person name="Jennings D."/>
            <person name="Kraft C.L."/>
            <person name="Lu F."/>
            <person name="Nguyen T."/>
            <person name="Nusskern D.R."/>
            <person name="Pfannkoch C.M."/>
            <person name="Sitter C."/>
            <person name="Sutton G.G."/>
            <person name="Venter J.C."/>
            <person name="Wang Z."/>
            <person name="Woodage T."/>
            <person name="Zheng X.H."/>
            <person name="Zhong F."/>
        </authorList>
    </citation>
    <scope>NUCLEOTIDE SEQUENCE [LARGE SCALE GENOMIC DNA]</scope>
    <source>
        <strain>BN</strain>
        <strain evidence="2">Sprague-Dawley</strain>
    </source>
</reference>
<dbReference type="AlphaFoldDB" id="A6KLA9"/>
<dbReference type="Proteomes" id="UP000234681">
    <property type="component" value="Chromosome X"/>
</dbReference>
<gene>
    <name evidence="1" type="ORF">rCG_38971</name>
</gene>
<protein>
    <submittedName>
        <fullName evidence="1">RCG38971</fullName>
    </submittedName>
</protein>
<evidence type="ECO:0000313" key="1">
    <source>
        <dbReference type="EMBL" id="EDL86313.1"/>
    </source>
</evidence>
<dbReference type="EMBL" id="CH474063">
    <property type="protein sequence ID" value="EDL86313.1"/>
    <property type="molecule type" value="Genomic_DNA"/>
</dbReference>
<proteinExistence type="predicted"/>
<organism evidence="1 2">
    <name type="scientific">Rattus norvegicus</name>
    <name type="common">Rat</name>
    <dbReference type="NCBI Taxonomy" id="10116"/>
    <lineage>
        <taxon>Eukaryota</taxon>
        <taxon>Metazoa</taxon>
        <taxon>Chordata</taxon>
        <taxon>Craniata</taxon>
        <taxon>Vertebrata</taxon>
        <taxon>Euteleostomi</taxon>
        <taxon>Mammalia</taxon>
        <taxon>Eutheria</taxon>
        <taxon>Euarchontoglires</taxon>
        <taxon>Glires</taxon>
        <taxon>Rodentia</taxon>
        <taxon>Myomorpha</taxon>
        <taxon>Muroidea</taxon>
        <taxon>Muridae</taxon>
        <taxon>Murinae</taxon>
        <taxon>Rattus</taxon>
    </lineage>
</organism>
<name>A6KLA9_RAT</name>
<evidence type="ECO:0000313" key="2">
    <source>
        <dbReference type="Proteomes" id="UP000234681"/>
    </source>
</evidence>